<proteinExistence type="predicted"/>
<organism evidence="2 3">
    <name type="scientific">Caenorhabditis tropicalis</name>
    <dbReference type="NCBI Taxonomy" id="1561998"/>
    <lineage>
        <taxon>Eukaryota</taxon>
        <taxon>Metazoa</taxon>
        <taxon>Ecdysozoa</taxon>
        <taxon>Nematoda</taxon>
        <taxon>Chromadorea</taxon>
        <taxon>Rhabditida</taxon>
        <taxon>Rhabditina</taxon>
        <taxon>Rhabditomorpha</taxon>
        <taxon>Rhabditoidea</taxon>
        <taxon>Rhabditidae</taxon>
        <taxon>Peloderinae</taxon>
        <taxon>Caenorhabditis</taxon>
    </lineage>
</organism>
<sequence length="85" mass="9835">MAALFNESLRKVNEQQPPTIIEEDETPKRGKRPSDLEHFKIISEKWRSSCSDDSDDSLPNNLNTSESMTNEEKLKNVMFFVTFPD</sequence>
<dbReference type="Proteomes" id="UP000095282">
    <property type="component" value="Unplaced"/>
</dbReference>
<dbReference type="STRING" id="1561998.A0A1I7U036"/>
<evidence type="ECO:0000313" key="3">
    <source>
        <dbReference type="WBParaSite" id="Csp11.Scaffold629.g13517.t1"/>
    </source>
</evidence>
<dbReference type="AlphaFoldDB" id="A0A1I7U036"/>
<keyword evidence="2" id="KW-1185">Reference proteome</keyword>
<dbReference type="WBParaSite" id="Csp11.Scaffold629.g13517.t1">
    <property type="protein sequence ID" value="Csp11.Scaffold629.g13517.t1"/>
    <property type="gene ID" value="Csp11.Scaffold629.g13517"/>
</dbReference>
<dbReference type="eggNOG" id="ENOG502TJTX">
    <property type="taxonomic scope" value="Eukaryota"/>
</dbReference>
<feature type="region of interest" description="Disordered" evidence="1">
    <location>
        <begin position="1"/>
        <end position="34"/>
    </location>
</feature>
<evidence type="ECO:0000313" key="2">
    <source>
        <dbReference type="Proteomes" id="UP000095282"/>
    </source>
</evidence>
<name>A0A1I7U036_9PELO</name>
<feature type="region of interest" description="Disordered" evidence="1">
    <location>
        <begin position="47"/>
        <end position="69"/>
    </location>
</feature>
<evidence type="ECO:0000256" key="1">
    <source>
        <dbReference type="SAM" id="MobiDB-lite"/>
    </source>
</evidence>
<protein>
    <submittedName>
        <fullName evidence="3">Uncharacterized protein</fullName>
    </submittedName>
</protein>
<feature type="compositionally biased region" description="Polar residues" evidence="1">
    <location>
        <begin position="58"/>
        <end position="68"/>
    </location>
</feature>
<accession>A0A1I7U036</accession>
<reference evidence="3" key="1">
    <citation type="submission" date="2016-11" db="UniProtKB">
        <authorList>
            <consortium name="WormBaseParasite"/>
        </authorList>
    </citation>
    <scope>IDENTIFICATION</scope>
</reference>